<dbReference type="Pfam" id="PF17763">
    <property type="entry name" value="Asparaginase_C"/>
    <property type="match status" value="1"/>
</dbReference>
<reference evidence="5 6" key="1">
    <citation type="submission" date="2018-11" db="EMBL/GenBank/DDBJ databases">
        <title>Genomes From Bacteria Associated with the Canine Oral Cavity: a Test Case for Automated Genome-Based Taxonomic Assignment.</title>
        <authorList>
            <person name="Coil D.A."/>
            <person name="Jospin G."/>
            <person name="Darling A.E."/>
            <person name="Wallis C."/>
            <person name="Davis I.J."/>
            <person name="Harris S."/>
            <person name="Eisen J.A."/>
            <person name="Holcombe L.J."/>
            <person name="O'Flynn C."/>
        </authorList>
    </citation>
    <scope>NUCLEOTIDE SEQUENCE [LARGE SCALE GENOMIC DNA]</scope>
    <source>
        <strain evidence="5 6">COT-280</strain>
    </source>
</reference>
<evidence type="ECO:0000259" key="4">
    <source>
        <dbReference type="Pfam" id="PF17763"/>
    </source>
</evidence>
<dbReference type="PIRSF" id="PIRSF500176">
    <property type="entry name" value="L_ASNase"/>
    <property type="match status" value="1"/>
</dbReference>
<dbReference type="InterPro" id="IPR027473">
    <property type="entry name" value="L-asparaginase_C"/>
</dbReference>
<feature type="active site" evidence="2">
    <location>
        <position position="84"/>
    </location>
</feature>
<dbReference type="STRING" id="1121352.GCA_000620925_00684"/>
<dbReference type="SUPFAM" id="SSF53774">
    <property type="entry name" value="Glutaminase/Asparaginase"/>
    <property type="match status" value="1"/>
</dbReference>
<feature type="binding site" evidence="1">
    <location>
        <begin position="84"/>
        <end position="85"/>
    </location>
    <ligand>
        <name>substrate</name>
    </ligand>
</feature>
<proteinExistence type="predicted"/>
<dbReference type="RefSeq" id="WP_124794581.1">
    <property type="nucleotide sequence ID" value="NZ_RQYC01000006.1"/>
</dbReference>
<feature type="domain" description="L-asparaginase N-terminal" evidence="3">
    <location>
        <begin position="3"/>
        <end position="172"/>
    </location>
</feature>
<dbReference type="Gene3D" id="3.40.50.1170">
    <property type="entry name" value="L-asparaginase, N-terminal domain"/>
    <property type="match status" value="1"/>
</dbReference>
<dbReference type="PANTHER" id="PTHR11707:SF28">
    <property type="entry name" value="60 KDA LYSOPHOSPHOLIPASE"/>
    <property type="match status" value="1"/>
</dbReference>
<evidence type="ECO:0000259" key="3">
    <source>
        <dbReference type="Pfam" id="PF00710"/>
    </source>
</evidence>
<keyword evidence="6" id="KW-1185">Reference proteome</keyword>
<dbReference type="PANTHER" id="PTHR11707">
    <property type="entry name" value="L-ASPARAGINASE"/>
    <property type="match status" value="1"/>
</dbReference>
<dbReference type="Proteomes" id="UP000269923">
    <property type="component" value="Unassembled WGS sequence"/>
</dbReference>
<dbReference type="AlphaFoldDB" id="A0A3P2A7Y2"/>
<dbReference type="Pfam" id="PF00710">
    <property type="entry name" value="Asparaginase"/>
    <property type="match status" value="1"/>
</dbReference>
<dbReference type="GO" id="GO:0004067">
    <property type="term" value="F:asparaginase activity"/>
    <property type="evidence" value="ECO:0007669"/>
    <property type="project" value="UniProtKB-UniRule"/>
</dbReference>
<dbReference type="InterPro" id="IPR036152">
    <property type="entry name" value="Asp/glu_Ase-like_sf"/>
</dbReference>
<evidence type="ECO:0000313" key="6">
    <source>
        <dbReference type="Proteomes" id="UP000269923"/>
    </source>
</evidence>
<dbReference type="PRINTS" id="PR00139">
    <property type="entry name" value="ASNGLNASE"/>
</dbReference>
<dbReference type="InterPro" id="IPR027474">
    <property type="entry name" value="L-asparaginase_N"/>
</dbReference>
<dbReference type="InterPro" id="IPR040919">
    <property type="entry name" value="Asparaginase_C"/>
</dbReference>
<dbReference type="SMART" id="SM00870">
    <property type="entry name" value="Asparaginase"/>
    <property type="match status" value="1"/>
</dbReference>
<dbReference type="InterPro" id="IPR041725">
    <property type="entry name" value="L-asparaginase_I"/>
</dbReference>
<dbReference type="Gene3D" id="3.40.50.40">
    <property type="match status" value="1"/>
</dbReference>
<sequence>MKNIFVLYTGGSIGMTQSPDGLKPDTAIVHTALQPYQQQIHFHWHICNPLIDSSAVSPQHWAEWLTILENALPDYDGVLVLHGTDTLAYTANVLALSLDTQGKPVVLTGAQIPFGTDGSDAPCNLQTAVSALLRDDVHEVLLAFNGKLFPAVGSSKTSTVRSDGFANPHFGEWSPERPAPAFNRLPRRLDSGQRVAALLLTPGIGIKAAAHTLRTFPLNGAVLMSYGHGNSPADIDLLDAIHQFTSQNPSRLVLNISQVPEGQAAAVYAQGSRLRASGAINGGYCNVETATALLRLASGNGWLAADLQEELQRLKLI</sequence>
<protein>
    <submittedName>
        <fullName evidence="5">Asparaginase</fullName>
    </submittedName>
</protein>
<name>A0A3P2A7Y2_9NEIS</name>
<dbReference type="InterPro" id="IPR037152">
    <property type="entry name" value="L-asparaginase_N_sf"/>
</dbReference>
<organism evidence="5 6">
    <name type="scientific">Conchiformibius steedae</name>
    <dbReference type="NCBI Taxonomy" id="153493"/>
    <lineage>
        <taxon>Bacteria</taxon>
        <taxon>Pseudomonadati</taxon>
        <taxon>Pseudomonadota</taxon>
        <taxon>Betaproteobacteria</taxon>
        <taxon>Neisseriales</taxon>
        <taxon>Neisseriaceae</taxon>
        <taxon>Conchiformibius</taxon>
    </lineage>
</organism>
<gene>
    <name evidence="5" type="ORF">EII21_05535</name>
</gene>
<evidence type="ECO:0000256" key="2">
    <source>
        <dbReference type="PROSITE-ProRule" id="PRU10100"/>
    </source>
</evidence>
<dbReference type="CDD" id="cd08963">
    <property type="entry name" value="L-asparaginase_I"/>
    <property type="match status" value="1"/>
</dbReference>
<feature type="binding site" evidence="1">
    <location>
        <position position="53"/>
    </location>
    <ligand>
        <name>substrate</name>
    </ligand>
</feature>
<feature type="domain" description="Asparaginase/glutaminase C-terminal" evidence="4">
    <location>
        <begin position="194"/>
        <end position="309"/>
    </location>
</feature>
<dbReference type="InterPro" id="IPR027475">
    <property type="entry name" value="Asparaginase/glutaminase_AS2"/>
</dbReference>
<dbReference type="OrthoDB" id="9788068at2"/>
<comment type="caution">
    <text evidence="5">The sequence shown here is derived from an EMBL/GenBank/DDBJ whole genome shotgun (WGS) entry which is preliminary data.</text>
</comment>
<dbReference type="PIRSF" id="PIRSF001220">
    <property type="entry name" value="L-ASNase_gatD"/>
    <property type="match status" value="1"/>
</dbReference>
<dbReference type="InterPro" id="IPR006034">
    <property type="entry name" value="Asparaginase/glutaminase-like"/>
</dbReference>
<accession>A0A3P2A7Y2</accession>
<dbReference type="EMBL" id="RQYC01000006">
    <property type="protein sequence ID" value="RRD90380.1"/>
    <property type="molecule type" value="Genomic_DNA"/>
</dbReference>
<evidence type="ECO:0000256" key="1">
    <source>
        <dbReference type="PIRSR" id="PIRSR001220-2"/>
    </source>
</evidence>
<dbReference type="PROSITE" id="PS51732">
    <property type="entry name" value="ASN_GLN_ASE_3"/>
    <property type="match status" value="1"/>
</dbReference>
<dbReference type="PROSITE" id="PS00917">
    <property type="entry name" value="ASN_GLN_ASE_2"/>
    <property type="match status" value="1"/>
</dbReference>
<evidence type="ECO:0000313" key="5">
    <source>
        <dbReference type="EMBL" id="RRD90380.1"/>
    </source>
</evidence>